<dbReference type="SUPFAM" id="SSF55729">
    <property type="entry name" value="Acyl-CoA N-acyltransferases (Nat)"/>
    <property type="match status" value="1"/>
</dbReference>
<dbReference type="InterPro" id="IPR016181">
    <property type="entry name" value="Acyl_CoA_acyltransferase"/>
</dbReference>
<accession>A0ABQ2N8N7</accession>
<reference evidence="4" key="1">
    <citation type="journal article" date="2019" name="Int. J. Syst. Evol. Microbiol.">
        <title>The Global Catalogue of Microorganisms (GCM) 10K type strain sequencing project: providing services to taxonomists for standard genome sequencing and annotation.</title>
        <authorList>
            <consortium name="The Broad Institute Genomics Platform"/>
            <consortium name="The Broad Institute Genome Sequencing Center for Infectious Disease"/>
            <person name="Wu L."/>
            <person name="Ma J."/>
        </authorList>
    </citation>
    <scope>NUCLEOTIDE SEQUENCE [LARGE SCALE GENOMIC DNA]</scope>
    <source>
        <strain evidence="4">CGMCC 4.7371</strain>
    </source>
</reference>
<evidence type="ECO:0000256" key="1">
    <source>
        <dbReference type="SAM" id="MobiDB-lite"/>
    </source>
</evidence>
<dbReference type="PANTHER" id="PTHR43441:SF2">
    <property type="entry name" value="FAMILY ACETYLTRANSFERASE, PUTATIVE (AFU_ORTHOLOGUE AFUA_7G00850)-RELATED"/>
    <property type="match status" value="1"/>
</dbReference>
<protein>
    <submittedName>
        <fullName evidence="3">N-acetyltransferase</fullName>
    </submittedName>
</protein>
<feature type="domain" description="N-acetyltransferase" evidence="2">
    <location>
        <begin position="32"/>
        <end position="187"/>
    </location>
</feature>
<dbReference type="EMBL" id="BMNI01000002">
    <property type="protein sequence ID" value="GGO87848.1"/>
    <property type="molecule type" value="Genomic_DNA"/>
</dbReference>
<dbReference type="Proteomes" id="UP000655410">
    <property type="component" value="Unassembled WGS sequence"/>
</dbReference>
<evidence type="ECO:0000313" key="3">
    <source>
        <dbReference type="EMBL" id="GGO87848.1"/>
    </source>
</evidence>
<proteinExistence type="predicted"/>
<dbReference type="PROSITE" id="PS51186">
    <property type="entry name" value="GNAT"/>
    <property type="match status" value="1"/>
</dbReference>
<keyword evidence="4" id="KW-1185">Reference proteome</keyword>
<comment type="caution">
    <text evidence="3">The sequence shown here is derived from an EMBL/GenBank/DDBJ whole genome shotgun (WGS) entry which is preliminary data.</text>
</comment>
<evidence type="ECO:0000313" key="4">
    <source>
        <dbReference type="Proteomes" id="UP000655410"/>
    </source>
</evidence>
<gene>
    <name evidence="3" type="ORF">GCM10011584_13450</name>
</gene>
<dbReference type="InterPro" id="IPR000182">
    <property type="entry name" value="GNAT_dom"/>
</dbReference>
<name>A0ABQ2N8N7_9ACTN</name>
<dbReference type="PANTHER" id="PTHR43441">
    <property type="entry name" value="RIBOSOMAL-PROTEIN-SERINE ACETYLTRANSFERASE"/>
    <property type="match status" value="1"/>
</dbReference>
<dbReference type="RefSeq" id="WP_188783216.1">
    <property type="nucleotide sequence ID" value="NZ_BMNI01000002.1"/>
</dbReference>
<organism evidence="3 4">
    <name type="scientific">Nocardioides phosphati</name>
    <dbReference type="NCBI Taxonomy" id="1867775"/>
    <lineage>
        <taxon>Bacteria</taxon>
        <taxon>Bacillati</taxon>
        <taxon>Actinomycetota</taxon>
        <taxon>Actinomycetes</taxon>
        <taxon>Propionibacteriales</taxon>
        <taxon>Nocardioidaceae</taxon>
        <taxon>Nocardioides</taxon>
    </lineage>
</organism>
<dbReference type="Pfam" id="PF13302">
    <property type="entry name" value="Acetyltransf_3"/>
    <property type="match status" value="1"/>
</dbReference>
<sequence>MTGASEQPVGPEVPGWSPRPFPEPVTLTGRYAELRPLSSADYAELYAATCGPDDGSRWTYLPAVMPKDLPALWMLMASRLEADPATYALVGEDGRVAGTFALCSVDPVNGSIELGWVLLGASLSRTRAATEAFHLVMAHAFDDLGYRRLEWKCDSLNEPSRRAAARLGFSYEGTFRQHRVVKGRNRDSAWFSITDAEWPALRARNEAWLDPANFDADGGQRTPLVPASAG</sequence>
<feature type="region of interest" description="Disordered" evidence="1">
    <location>
        <begin position="1"/>
        <end position="21"/>
    </location>
</feature>
<dbReference type="Gene3D" id="3.40.630.30">
    <property type="match status" value="1"/>
</dbReference>
<evidence type="ECO:0000259" key="2">
    <source>
        <dbReference type="PROSITE" id="PS51186"/>
    </source>
</evidence>
<dbReference type="InterPro" id="IPR051908">
    <property type="entry name" value="Ribosomal_N-acetyltransferase"/>
</dbReference>